<dbReference type="AlphaFoldDB" id="A0A8C8ADI9"/>
<dbReference type="InterPro" id="IPR001878">
    <property type="entry name" value="Znf_CCHC"/>
</dbReference>
<reference evidence="3" key="2">
    <citation type="submission" date="2025-09" db="UniProtKB">
        <authorList>
            <consortium name="Ensembl"/>
        </authorList>
    </citation>
    <scope>IDENTIFICATION</scope>
</reference>
<accession>A0A8C8ADI9</accession>
<keyword evidence="4" id="KW-1185">Reference proteome</keyword>
<evidence type="ECO:0000313" key="4">
    <source>
        <dbReference type="Proteomes" id="UP000694552"/>
    </source>
</evidence>
<dbReference type="InterPro" id="IPR036875">
    <property type="entry name" value="Znf_CCHC_sf"/>
</dbReference>
<dbReference type="Proteomes" id="UP000694552">
    <property type="component" value="Unplaced"/>
</dbReference>
<dbReference type="GO" id="GO:0008270">
    <property type="term" value="F:zinc ion binding"/>
    <property type="evidence" value="ECO:0007669"/>
    <property type="project" value="UniProtKB-KW"/>
</dbReference>
<evidence type="ECO:0000313" key="3">
    <source>
        <dbReference type="Ensembl" id="ENSOSUP00000004674.1"/>
    </source>
</evidence>
<dbReference type="Gene3D" id="4.10.60.10">
    <property type="entry name" value="Zinc finger, CCHC-type"/>
    <property type="match status" value="1"/>
</dbReference>
<evidence type="ECO:0000256" key="1">
    <source>
        <dbReference type="PROSITE-ProRule" id="PRU00047"/>
    </source>
</evidence>
<keyword evidence="1" id="KW-0863">Zinc-finger</keyword>
<reference evidence="3" key="1">
    <citation type="submission" date="2025-08" db="UniProtKB">
        <authorList>
            <consortium name="Ensembl"/>
        </authorList>
    </citation>
    <scope>IDENTIFICATION</scope>
</reference>
<feature type="domain" description="CCHC-type" evidence="2">
    <location>
        <begin position="6"/>
        <end position="22"/>
    </location>
</feature>
<dbReference type="SUPFAM" id="SSF57756">
    <property type="entry name" value="Retrovirus zinc finger-like domains"/>
    <property type="match status" value="1"/>
</dbReference>
<keyword evidence="1" id="KW-0862">Zinc</keyword>
<dbReference type="GO" id="GO:0003676">
    <property type="term" value="F:nucleic acid binding"/>
    <property type="evidence" value="ECO:0007669"/>
    <property type="project" value="InterPro"/>
</dbReference>
<name>A0A8C8ADI9_9STRI</name>
<dbReference type="Pfam" id="PF00098">
    <property type="entry name" value="zf-CCHC"/>
    <property type="match status" value="2"/>
</dbReference>
<organism evidence="3 4">
    <name type="scientific">Otus sunia</name>
    <name type="common">Oriental scops-owl</name>
    <dbReference type="NCBI Taxonomy" id="257818"/>
    <lineage>
        <taxon>Eukaryota</taxon>
        <taxon>Metazoa</taxon>
        <taxon>Chordata</taxon>
        <taxon>Craniata</taxon>
        <taxon>Vertebrata</taxon>
        <taxon>Euteleostomi</taxon>
        <taxon>Archelosauria</taxon>
        <taxon>Archosauria</taxon>
        <taxon>Dinosauria</taxon>
        <taxon>Saurischia</taxon>
        <taxon>Theropoda</taxon>
        <taxon>Coelurosauria</taxon>
        <taxon>Aves</taxon>
        <taxon>Neognathae</taxon>
        <taxon>Neoaves</taxon>
        <taxon>Telluraves</taxon>
        <taxon>Strigiformes</taxon>
        <taxon>Strigidae</taxon>
        <taxon>Otus</taxon>
    </lineage>
</organism>
<protein>
    <recommendedName>
        <fullName evidence="2">CCHC-type domain-containing protein</fullName>
    </recommendedName>
</protein>
<sequence length="52" mass="5641">MRNSGKCFGCGKEGHMKVTCPDRTSQGKQLVNIPLGTNCNKCGKLGHFARQC</sequence>
<feature type="domain" description="CCHC-type" evidence="2">
    <location>
        <begin position="39"/>
        <end position="52"/>
    </location>
</feature>
<dbReference type="PROSITE" id="PS50158">
    <property type="entry name" value="ZF_CCHC"/>
    <property type="match status" value="2"/>
</dbReference>
<evidence type="ECO:0000259" key="2">
    <source>
        <dbReference type="PROSITE" id="PS50158"/>
    </source>
</evidence>
<keyword evidence="1" id="KW-0479">Metal-binding</keyword>
<dbReference type="SMART" id="SM00343">
    <property type="entry name" value="ZnF_C2HC"/>
    <property type="match status" value="2"/>
</dbReference>
<proteinExistence type="predicted"/>
<dbReference type="Ensembl" id="ENSOSUT00000004830.1">
    <property type="protein sequence ID" value="ENSOSUP00000004674.1"/>
    <property type="gene ID" value="ENSOSUG00000003455.1"/>
</dbReference>